<feature type="region of interest" description="Disordered" evidence="1">
    <location>
        <begin position="134"/>
        <end position="165"/>
    </location>
</feature>
<gene>
    <name evidence="3" type="ORF">ILUMI_00737</name>
</gene>
<reference evidence="3" key="1">
    <citation type="submission" date="2019-08" db="EMBL/GenBank/DDBJ databases">
        <title>The genome of the North American firefly Photinus pyralis.</title>
        <authorList>
            <consortium name="Photinus pyralis genome working group"/>
            <person name="Fallon T.R."/>
            <person name="Sander Lower S.E."/>
            <person name="Weng J.-K."/>
        </authorList>
    </citation>
    <scope>NUCLEOTIDE SEQUENCE</scope>
    <source>
        <strain evidence="3">TRF0915ILg1</strain>
        <tissue evidence="3">Whole body</tissue>
    </source>
</reference>
<evidence type="ECO:0000313" key="3">
    <source>
        <dbReference type="EMBL" id="KAF2905437.1"/>
    </source>
</evidence>
<sequence length="165" mass="18457">MYASKIPTADAGERGHYVGGLDLGSAMFEKGLEYSLDCLEDNYPHSPSFPANKIEKFEQACRPKCRWTSNTTEREPRVHSKPRRQRPRTNSAIFISNSGPGFDSKEFMRRYGSISKLCRKARSVDNISLEEGKHFGLPTLSVSGPSPPADEDGSETESYESDFQN</sequence>
<accession>A0A8K0DLC2</accession>
<dbReference type="Proteomes" id="UP000801492">
    <property type="component" value="Unassembled WGS sequence"/>
</dbReference>
<dbReference type="Pfam" id="PF16066">
    <property type="entry name" value="DUF4808"/>
    <property type="match status" value="1"/>
</dbReference>
<dbReference type="OrthoDB" id="9949424at2759"/>
<dbReference type="PANTHER" id="PTHR21104">
    <property type="entry name" value="FIBRONECTIN TYPE III DOMAIN-CONTAINING PROTEIN"/>
    <property type="match status" value="1"/>
</dbReference>
<organism evidence="3 4">
    <name type="scientific">Ignelater luminosus</name>
    <name type="common">Cucubano</name>
    <name type="synonym">Pyrophorus luminosus</name>
    <dbReference type="NCBI Taxonomy" id="2038154"/>
    <lineage>
        <taxon>Eukaryota</taxon>
        <taxon>Metazoa</taxon>
        <taxon>Ecdysozoa</taxon>
        <taxon>Arthropoda</taxon>
        <taxon>Hexapoda</taxon>
        <taxon>Insecta</taxon>
        <taxon>Pterygota</taxon>
        <taxon>Neoptera</taxon>
        <taxon>Endopterygota</taxon>
        <taxon>Coleoptera</taxon>
        <taxon>Polyphaga</taxon>
        <taxon>Elateriformia</taxon>
        <taxon>Elateroidea</taxon>
        <taxon>Elateridae</taxon>
        <taxon>Agrypninae</taxon>
        <taxon>Pyrophorini</taxon>
        <taxon>Ignelater</taxon>
    </lineage>
</organism>
<dbReference type="InterPro" id="IPR032073">
    <property type="entry name" value="FNDC5_C"/>
</dbReference>
<evidence type="ECO:0000313" key="4">
    <source>
        <dbReference type="Proteomes" id="UP000801492"/>
    </source>
</evidence>
<name>A0A8K0DLC2_IGNLU</name>
<dbReference type="AlphaFoldDB" id="A0A8K0DLC2"/>
<dbReference type="PANTHER" id="PTHR21104:SF2">
    <property type="entry name" value="FIBRONECTIN TYPE-III DOMAIN-CONTAINING PROTEIN"/>
    <property type="match status" value="1"/>
</dbReference>
<feature type="region of interest" description="Disordered" evidence="1">
    <location>
        <begin position="68"/>
        <end position="97"/>
    </location>
</feature>
<comment type="caution">
    <text evidence="3">The sequence shown here is derived from an EMBL/GenBank/DDBJ whole genome shotgun (WGS) entry which is preliminary data.</text>
</comment>
<keyword evidence="4" id="KW-1185">Reference proteome</keyword>
<feature type="domain" description="Fibronectin type III" evidence="2">
    <location>
        <begin position="70"/>
        <end position="120"/>
    </location>
</feature>
<evidence type="ECO:0000256" key="1">
    <source>
        <dbReference type="SAM" id="MobiDB-lite"/>
    </source>
</evidence>
<dbReference type="EMBL" id="VTPC01000535">
    <property type="protein sequence ID" value="KAF2905437.1"/>
    <property type="molecule type" value="Genomic_DNA"/>
</dbReference>
<protein>
    <recommendedName>
        <fullName evidence="2">Fibronectin type III domain-containing protein</fullName>
    </recommendedName>
</protein>
<evidence type="ECO:0000259" key="2">
    <source>
        <dbReference type="Pfam" id="PF16066"/>
    </source>
</evidence>
<feature type="compositionally biased region" description="Acidic residues" evidence="1">
    <location>
        <begin position="149"/>
        <end position="165"/>
    </location>
</feature>
<feature type="compositionally biased region" description="Polar residues" evidence="1">
    <location>
        <begin position="88"/>
        <end position="97"/>
    </location>
</feature>
<proteinExistence type="predicted"/>